<keyword evidence="1" id="KW-0472">Membrane</keyword>
<feature type="transmembrane region" description="Helical" evidence="1">
    <location>
        <begin position="65"/>
        <end position="88"/>
    </location>
</feature>
<dbReference type="AlphaFoldDB" id="A0A3P3U3C6"/>
<keyword evidence="3" id="KW-1185">Reference proteome</keyword>
<evidence type="ECO:0000313" key="2">
    <source>
        <dbReference type="EMBL" id="RRJ64028.1"/>
    </source>
</evidence>
<evidence type="ECO:0000256" key="1">
    <source>
        <dbReference type="SAM" id="Phobius"/>
    </source>
</evidence>
<keyword evidence="1" id="KW-1133">Transmembrane helix</keyword>
<keyword evidence="1" id="KW-0812">Transmembrane</keyword>
<dbReference type="RefSeq" id="WP_128631850.1">
    <property type="nucleotide sequence ID" value="NZ_RRCN01000001.1"/>
</dbReference>
<dbReference type="OrthoDB" id="9795830at2"/>
<sequence>MKSMLEALYCGEIRPEASIVPADPEYRAVNRKLSEAIQMWKEKLSPNEFKQLEDMFDLRRKSESLLAAASFVNGFQLGTLMMIDVYSAKDGLGL</sequence>
<evidence type="ECO:0000313" key="3">
    <source>
        <dbReference type="Proteomes" id="UP000267017"/>
    </source>
</evidence>
<name>A0A3P3U3C6_9BACL</name>
<accession>A0A3P3U3C6</accession>
<dbReference type="InterPro" id="IPR049215">
    <property type="entry name" value="DUF6809"/>
</dbReference>
<gene>
    <name evidence="2" type="ORF">EHV15_14625</name>
</gene>
<organism evidence="2 3">
    <name type="scientific">Paenibacillus oralis</name>
    <dbReference type="NCBI Taxonomy" id="2490856"/>
    <lineage>
        <taxon>Bacteria</taxon>
        <taxon>Bacillati</taxon>
        <taxon>Bacillota</taxon>
        <taxon>Bacilli</taxon>
        <taxon>Bacillales</taxon>
        <taxon>Paenibacillaceae</taxon>
        <taxon>Paenibacillus</taxon>
    </lineage>
</organism>
<proteinExistence type="predicted"/>
<dbReference type="EMBL" id="RRCN01000001">
    <property type="protein sequence ID" value="RRJ64028.1"/>
    <property type="molecule type" value="Genomic_DNA"/>
</dbReference>
<dbReference type="Proteomes" id="UP000267017">
    <property type="component" value="Unassembled WGS sequence"/>
</dbReference>
<protein>
    <submittedName>
        <fullName evidence="2">Uncharacterized protein</fullName>
    </submittedName>
</protein>
<dbReference type="Pfam" id="PF20648">
    <property type="entry name" value="DUF6809"/>
    <property type="match status" value="1"/>
</dbReference>
<reference evidence="2 3" key="1">
    <citation type="submission" date="2018-11" db="EMBL/GenBank/DDBJ databases">
        <title>Genome sequencing of Paenibacillus sp. KCOM 3021 (= ChDC PVNT-B20).</title>
        <authorList>
            <person name="Kook J.-K."/>
            <person name="Park S.-N."/>
            <person name="Lim Y.K."/>
        </authorList>
    </citation>
    <scope>NUCLEOTIDE SEQUENCE [LARGE SCALE GENOMIC DNA]</scope>
    <source>
        <strain evidence="2 3">KCOM 3021</strain>
    </source>
</reference>
<comment type="caution">
    <text evidence="2">The sequence shown here is derived from an EMBL/GenBank/DDBJ whole genome shotgun (WGS) entry which is preliminary data.</text>
</comment>